<dbReference type="RefSeq" id="WP_210318432.1">
    <property type="nucleotide sequence ID" value="NZ_BMIQ01000004.1"/>
</dbReference>
<keyword evidence="2" id="KW-1185">Reference proteome</keyword>
<protein>
    <recommendedName>
        <fullName evidence="3">Relaxasome subunit MobC</fullName>
    </recommendedName>
</protein>
<organism evidence="1 2">
    <name type="scientific">Aureimonas endophytica</name>
    <dbReference type="NCBI Taxonomy" id="2027858"/>
    <lineage>
        <taxon>Bacteria</taxon>
        <taxon>Pseudomonadati</taxon>
        <taxon>Pseudomonadota</taxon>
        <taxon>Alphaproteobacteria</taxon>
        <taxon>Hyphomicrobiales</taxon>
        <taxon>Aurantimonadaceae</taxon>
        <taxon>Aureimonas</taxon>
    </lineage>
</organism>
<dbReference type="EMBL" id="BMIQ01000004">
    <property type="protein sequence ID" value="GGE09417.1"/>
    <property type="molecule type" value="Genomic_DNA"/>
</dbReference>
<reference evidence="1" key="2">
    <citation type="submission" date="2020-09" db="EMBL/GenBank/DDBJ databases">
        <authorList>
            <person name="Sun Q."/>
            <person name="Zhou Y."/>
        </authorList>
    </citation>
    <scope>NUCLEOTIDE SEQUENCE</scope>
    <source>
        <strain evidence="1">CGMCC 1.15367</strain>
    </source>
</reference>
<sequence length="97" mass="11044">MAEDNSKRLAIARLREREARAKVARLRRAVDTQNRRLAAERRYVVGAAMWSLAESGKADPMVAAFRRWLRQYVSRDRDRAALAGTRFDVTEADGHAS</sequence>
<name>A0A917E6J9_9HYPH</name>
<comment type="caution">
    <text evidence="1">The sequence shown here is derived from an EMBL/GenBank/DDBJ whole genome shotgun (WGS) entry which is preliminary data.</text>
</comment>
<gene>
    <name evidence="1" type="ORF">GCM10011390_30620</name>
</gene>
<dbReference type="AlphaFoldDB" id="A0A917E6J9"/>
<reference evidence="1" key="1">
    <citation type="journal article" date="2014" name="Int. J. Syst. Evol. Microbiol.">
        <title>Complete genome sequence of Corynebacterium casei LMG S-19264T (=DSM 44701T), isolated from a smear-ripened cheese.</title>
        <authorList>
            <consortium name="US DOE Joint Genome Institute (JGI-PGF)"/>
            <person name="Walter F."/>
            <person name="Albersmeier A."/>
            <person name="Kalinowski J."/>
            <person name="Ruckert C."/>
        </authorList>
    </citation>
    <scope>NUCLEOTIDE SEQUENCE</scope>
    <source>
        <strain evidence="1">CGMCC 1.15367</strain>
    </source>
</reference>
<evidence type="ECO:0000313" key="2">
    <source>
        <dbReference type="Proteomes" id="UP000644699"/>
    </source>
</evidence>
<evidence type="ECO:0000313" key="1">
    <source>
        <dbReference type="EMBL" id="GGE09417.1"/>
    </source>
</evidence>
<dbReference type="Proteomes" id="UP000644699">
    <property type="component" value="Unassembled WGS sequence"/>
</dbReference>
<proteinExistence type="predicted"/>
<accession>A0A917E6J9</accession>
<evidence type="ECO:0008006" key="3">
    <source>
        <dbReference type="Google" id="ProtNLM"/>
    </source>
</evidence>